<sequence length="158" mass="16193">MITHSDEDPDFAPDDPLAVILRPPTEFLGPPPGRYTAIRRRAARRKLLRAALGTAVACGVAALVVLPLRQPGTGGPDRPATPLAPPLTSVSPAPRTPPAPAPSATAPVASPVPDTPTADPTTARDQARPSAATDDPPVTDPSPSRARDTTATSTTAPR</sequence>
<dbReference type="EMBL" id="JBHTEB010000001">
    <property type="protein sequence ID" value="MFD0318958.1"/>
    <property type="molecule type" value="Genomic_DNA"/>
</dbReference>
<dbReference type="RefSeq" id="WP_381616815.1">
    <property type="nucleotide sequence ID" value="NZ_JBHTEB010000001.1"/>
</dbReference>
<feature type="region of interest" description="Disordered" evidence="1">
    <location>
        <begin position="68"/>
        <end position="158"/>
    </location>
</feature>
<protein>
    <submittedName>
        <fullName evidence="3">Uncharacterized protein</fullName>
    </submittedName>
</protein>
<comment type="caution">
    <text evidence="3">The sequence shown here is derived from an EMBL/GenBank/DDBJ whole genome shotgun (WGS) entry which is preliminary data.</text>
</comment>
<keyword evidence="4" id="KW-1185">Reference proteome</keyword>
<evidence type="ECO:0000256" key="1">
    <source>
        <dbReference type="SAM" id="MobiDB-lite"/>
    </source>
</evidence>
<keyword evidence="2" id="KW-0812">Transmembrane</keyword>
<evidence type="ECO:0000313" key="4">
    <source>
        <dbReference type="Proteomes" id="UP001597023"/>
    </source>
</evidence>
<keyword evidence="2" id="KW-0472">Membrane</keyword>
<gene>
    <name evidence="3" type="ORF">ACFQZ6_33030</name>
</gene>
<reference evidence="4" key="1">
    <citation type="journal article" date="2019" name="Int. J. Syst. Evol. Microbiol.">
        <title>The Global Catalogue of Microorganisms (GCM) 10K type strain sequencing project: providing services to taxonomists for standard genome sequencing and annotation.</title>
        <authorList>
            <consortium name="The Broad Institute Genomics Platform"/>
            <consortium name="The Broad Institute Genome Sequencing Center for Infectious Disease"/>
            <person name="Wu L."/>
            <person name="Ma J."/>
        </authorList>
    </citation>
    <scope>NUCLEOTIDE SEQUENCE [LARGE SCALE GENOMIC DNA]</scope>
    <source>
        <strain evidence="4">CGMCC 4.7400</strain>
    </source>
</reference>
<organism evidence="3 4">
    <name type="scientific">Streptomyces flavalbus</name>
    <dbReference type="NCBI Taxonomy" id="2665155"/>
    <lineage>
        <taxon>Bacteria</taxon>
        <taxon>Bacillati</taxon>
        <taxon>Actinomycetota</taxon>
        <taxon>Actinomycetes</taxon>
        <taxon>Kitasatosporales</taxon>
        <taxon>Streptomycetaceae</taxon>
        <taxon>Streptomyces</taxon>
    </lineage>
</organism>
<proteinExistence type="predicted"/>
<name>A0ABW2WI32_9ACTN</name>
<evidence type="ECO:0000313" key="3">
    <source>
        <dbReference type="EMBL" id="MFD0318958.1"/>
    </source>
</evidence>
<dbReference type="Proteomes" id="UP001597023">
    <property type="component" value="Unassembled WGS sequence"/>
</dbReference>
<feature type="transmembrane region" description="Helical" evidence="2">
    <location>
        <begin position="47"/>
        <end position="68"/>
    </location>
</feature>
<feature type="compositionally biased region" description="Low complexity" evidence="1">
    <location>
        <begin position="102"/>
        <end position="158"/>
    </location>
</feature>
<keyword evidence="2" id="KW-1133">Transmembrane helix</keyword>
<accession>A0ABW2WI32</accession>
<evidence type="ECO:0000256" key="2">
    <source>
        <dbReference type="SAM" id="Phobius"/>
    </source>
</evidence>